<dbReference type="PANTHER" id="PTHR35580:SF1">
    <property type="entry name" value="PHYTASE-LIKE DOMAIN-CONTAINING PROTEIN"/>
    <property type="match status" value="1"/>
</dbReference>
<dbReference type="Gene3D" id="2.60.40.10">
    <property type="entry name" value="Immunoglobulins"/>
    <property type="match status" value="2"/>
</dbReference>
<dbReference type="PANTHER" id="PTHR35580">
    <property type="entry name" value="CELL SURFACE GLYCOPROTEIN (S-LAYER PROTEIN)-LIKE PROTEIN"/>
    <property type="match status" value="1"/>
</dbReference>
<dbReference type="EMBL" id="QNUL01000010">
    <property type="protein sequence ID" value="REA60751.1"/>
    <property type="molecule type" value="Genomic_DNA"/>
</dbReference>
<dbReference type="InterPro" id="IPR035986">
    <property type="entry name" value="PKD_dom_sf"/>
</dbReference>
<dbReference type="InterPro" id="IPR022409">
    <property type="entry name" value="PKD/Chitinase_dom"/>
</dbReference>
<dbReference type="AlphaFoldDB" id="A0A3D8YBK6"/>
<dbReference type="Pfam" id="PF13585">
    <property type="entry name" value="CHU_C"/>
    <property type="match status" value="1"/>
</dbReference>
<dbReference type="Proteomes" id="UP000256373">
    <property type="component" value="Unassembled WGS sequence"/>
</dbReference>
<dbReference type="Pfam" id="PF25778">
    <property type="entry name" value="DUF7948"/>
    <property type="match status" value="1"/>
</dbReference>
<evidence type="ECO:0000313" key="2">
    <source>
        <dbReference type="EMBL" id="REA60751.1"/>
    </source>
</evidence>
<dbReference type="CDD" id="cd00146">
    <property type="entry name" value="PKD"/>
    <property type="match status" value="2"/>
</dbReference>
<gene>
    <name evidence="2" type="ORF">DSL64_14465</name>
</gene>
<dbReference type="PROSITE" id="PS50093">
    <property type="entry name" value="PKD"/>
    <property type="match status" value="1"/>
</dbReference>
<accession>A0A3D8YBK6</accession>
<dbReference type="SMART" id="SM00089">
    <property type="entry name" value="PKD"/>
    <property type="match status" value="3"/>
</dbReference>
<reference evidence="2 3" key="1">
    <citation type="submission" date="2018-07" db="EMBL/GenBank/DDBJ databases">
        <title>Dyadobacter roseus sp. nov., isolated from rose rhizosphere soil.</title>
        <authorList>
            <person name="Chen L."/>
        </authorList>
    </citation>
    <scope>NUCLEOTIDE SEQUENCE [LARGE SCALE GENOMIC DNA]</scope>
    <source>
        <strain evidence="2 3">RS19</strain>
    </source>
</reference>
<feature type="domain" description="PKD" evidence="1">
    <location>
        <begin position="997"/>
        <end position="1065"/>
    </location>
</feature>
<dbReference type="OrthoDB" id="1652165at2"/>
<dbReference type="InterPro" id="IPR000601">
    <property type="entry name" value="PKD_dom"/>
</dbReference>
<sequence>MKKILFLLILTFYSIAVRAGGMYFVQNKGQWDADVLFRTDVPGGFLFLKKQSFVYTFYDASRIATLHGKGTGTVDSNLRATDVNTITAHGVEVKMVGSSATTMLKPSKPVQTRFSYFLGEGASAGDVQGFEEVMYENIYPGINLRIYMHNAVLKYEFIVGADARVGDIAMKYEGASDLALNGEGQVVVKTPLSTFKENVPYSFQKRKEKTVEIKSGFSLKDGNTLSFLLPDGYDKSQSLIIDPELIFSTYSGSTADNWGHTATYDDEGNLYSAGTVFGTNFPATTGAFQVRFQGLVDVAVMKFSPDGSNLLYATYLGGSSTDIPNSLVVNSKKELIILGTTSSRNFPVSNSAFQKEFGGGSAVVPISGLNLPNGSDIFMAKLSADGKQLLASSYLGGSGNDGLTSETGVTVKNYGDSFRGEVVVDKDDQIYAVTSTNSGNFPLRNADKMTLSGRQDGVLFKFSSNLESLLWSTYLGGDGHDAAFSLKVTATGDVYVAGITQSKDLKAHTSAYQTSLKGTEDGFIARYTGQKLTNLSYLGTDKEDGAYLLDLDQTGNVYVYGTTYGTYPVSSGVYSNAGSGQFIHALDAGLSKTVLSAVIGSGRGVPDISPTAFLVNECGNIYIAGWGGDVNVVSSHNAASSTRGLPVTTDAIQRQTSGNNFYIAILEEGAKSLLYATFFGSLNTSAQGDHVDGGTSRFDKNGVIYHATCACGGSNFPVTPQAWSRTNRSENCNNAAFKIDIDHLKADFDVYQGDTKDVLKGCAPLALSFANMSEGGVDYIWDVNGSTISREEGGAEFVFRNPGEYTVTLRAYNRLSCKRMDVAQKKIVVESINATVSRDTTVCENSTLQLRASGGATYKWTPSTDMVNPETANPTITVTENGTYKVEISSAAGCKVEREVKVSVEKKNDFVAMPDVEICAGSTTTLTVTGEAARYRWLAVAGFPETVGKTVKVNPTVTTTYTIEGVYADGCRPLRQITVRVDRSFEPDFEIVRSGETCNEPFSYGLRNQGSESLQYEWNMGVGSVLSDLHVENFVYDSPGAYAVTLTAYNAAGCALSVTKQLQAEPPFILSNVITPNGDGKNDFFVVPIAGSSLEVYNRWGKKIFTNPDYKNDWGKGISNGTYFYVVDTPNGRHCKGWLEVLE</sequence>
<dbReference type="SUPFAM" id="SSF49299">
    <property type="entry name" value="PKD domain"/>
    <property type="match status" value="2"/>
</dbReference>
<dbReference type="InterPro" id="IPR052918">
    <property type="entry name" value="Motility_Chemotaxis_Reg"/>
</dbReference>
<comment type="caution">
    <text evidence="2">The sequence shown here is derived from an EMBL/GenBank/DDBJ whole genome shotgun (WGS) entry which is preliminary data.</text>
</comment>
<keyword evidence="3" id="KW-1185">Reference proteome</keyword>
<name>A0A3D8YBK6_9BACT</name>
<proteinExistence type="predicted"/>
<dbReference type="Pfam" id="PF00801">
    <property type="entry name" value="PKD"/>
    <property type="match status" value="1"/>
</dbReference>
<evidence type="ECO:0000313" key="3">
    <source>
        <dbReference type="Proteomes" id="UP000256373"/>
    </source>
</evidence>
<evidence type="ECO:0000259" key="1">
    <source>
        <dbReference type="PROSITE" id="PS50093"/>
    </source>
</evidence>
<organism evidence="2 3">
    <name type="scientific">Dyadobacter luteus</name>
    <dbReference type="NCBI Taxonomy" id="2259619"/>
    <lineage>
        <taxon>Bacteria</taxon>
        <taxon>Pseudomonadati</taxon>
        <taxon>Bacteroidota</taxon>
        <taxon>Cytophagia</taxon>
        <taxon>Cytophagales</taxon>
        <taxon>Spirosomataceae</taxon>
        <taxon>Dyadobacter</taxon>
    </lineage>
</organism>
<dbReference type="InterPro" id="IPR013783">
    <property type="entry name" value="Ig-like_fold"/>
</dbReference>
<protein>
    <submittedName>
        <fullName evidence="2">PKD domain-containing protein</fullName>
    </submittedName>
</protein>
<dbReference type="InterPro" id="IPR057708">
    <property type="entry name" value="DUF7948"/>
</dbReference>